<dbReference type="InterPro" id="IPR027417">
    <property type="entry name" value="P-loop_NTPase"/>
</dbReference>
<dbReference type="SUPFAM" id="SSF52540">
    <property type="entry name" value="P-loop containing nucleoside triphosphate hydrolases"/>
    <property type="match status" value="1"/>
</dbReference>
<reference evidence="10 11" key="1">
    <citation type="submission" date="2016-02" db="EMBL/GenBank/DDBJ databases">
        <authorList>
            <person name="Wen L."/>
            <person name="He K."/>
            <person name="Yang H."/>
        </authorList>
    </citation>
    <scope>NUCLEOTIDE SEQUENCE [LARGE SCALE GENOMIC DNA]</scope>
    <source>
        <strain evidence="10 11">TSA40</strain>
    </source>
</reference>
<evidence type="ECO:0000313" key="11">
    <source>
        <dbReference type="Proteomes" id="UP000197535"/>
    </source>
</evidence>
<keyword evidence="5 10" id="KW-0418">Kinase</keyword>
<evidence type="ECO:0000256" key="5">
    <source>
        <dbReference type="ARBA" id="ARBA00022777"/>
    </source>
</evidence>
<organism evidence="10 11">
    <name type="scientific">Noviherbaspirillum denitrificans</name>
    <dbReference type="NCBI Taxonomy" id="1968433"/>
    <lineage>
        <taxon>Bacteria</taxon>
        <taxon>Pseudomonadati</taxon>
        <taxon>Pseudomonadota</taxon>
        <taxon>Betaproteobacteria</taxon>
        <taxon>Burkholderiales</taxon>
        <taxon>Oxalobacteraceae</taxon>
        <taxon>Noviherbaspirillum</taxon>
    </lineage>
</organism>
<dbReference type="EC" id="2.7.10.2" evidence="2"/>
<evidence type="ECO:0000256" key="4">
    <source>
        <dbReference type="ARBA" id="ARBA00022741"/>
    </source>
</evidence>
<dbReference type="Pfam" id="PF13614">
    <property type="entry name" value="AAA_31"/>
    <property type="match status" value="1"/>
</dbReference>
<keyword evidence="6" id="KW-0067">ATP-binding</keyword>
<dbReference type="GO" id="GO:0005886">
    <property type="term" value="C:plasma membrane"/>
    <property type="evidence" value="ECO:0007669"/>
    <property type="project" value="TreeGrafter"/>
</dbReference>
<dbReference type="AlphaFoldDB" id="A0A254TK74"/>
<evidence type="ECO:0000256" key="1">
    <source>
        <dbReference type="ARBA" id="ARBA00007316"/>
    </source>
</evidence>
<dbReference type="CDD" id="cd05387">
    <property type="entry name" value="BY-kinase"/>
    <property type="match status" value="1"/>
</dbReference>
<feature type="domain" description="AAA" evidence="9">
    <location>
        <begin position="52"/>
        <end position="212"/>
    </location>
</feature>
<dbReference type="Proteomes" id="UP000197535">
    <property type="component" value="Unassembled WGS sequence"/>
</dbReference>
<evidence type="ECO:0000313" key="10">
    <source>
        <dbReference type="EMBL" id="OWW23050.1"/>
    </source>
</evidence>
<comment type="caution">
    <text evidence="10">The sequence shown here is derived from an EMBL/GenBank/DDBJ whole genome shotgun (WGS) entry which is preliminary data.</text>
</comment>
<evidence type="ECO:0000256" key="8">
    <source>
        <dbReference type="ARBA" id="ARBA00051245"/>
    </source>
</evidence>
<comment type="catalytic activity">
    <reaction evidence="8">
        <text>L-tyrosyl-[protein] + ATP = O-phospho-L-tyrosyl-[protein] + ADP + H(+)</text>
        <dbReference type="Rhea" id="RHEA:10596"/>
        <dbReference type="Rhea" id="RHEA-COMP:10136"/>
        <dbReference type="Rhea" id="RHEA-COMP:20101"/>
        <dbReference type="ChEBI" id="CHEBI:15378"/>
        <dbReference type="ChEBI" id="CHEBI:30616"/>
        <dbReference type="ChEBI" id="CHEBI:46858"/>
        <dbReference type="ChEBI" id="CHEBI:61978"/>
        <dbReference type="ChEBI" id="CHEBI:456216"/>
        <dbReference type="EC" id="2.7.10.2"/>
    </reaction>
</comment>
<evidence type="ECO:0000259" key="9">
    <source>
        <dbReference type="Pfam" id="PF13614"/>
    </source>
</evidence>
<keyword evidence="3" id="KW-0808">Transferase</keyword>
<keyword evidence="4" id="KW-0547">Nucleotide-binding</keyword>
<dbReference type="GO" id="GO:0004713">
    <property type="term" value="F:protein tyrosine kinase activity"/>
    <property type="evidence" value="ECO:0007669"/>
    <property type="project" value="TreeGrafter"/>
</dbReference>
<dbReference type="InterPro" id="IPR050445">
    <property type="entry name" value="Bact_polysacc_biosynth/exp"/>
</dbReference>
<dbReference type="PANTHER" id="PTHR32309:SF13">
    <property type="entry name" value="FERRIC ENTEROBACTIN TRANSPORT PROTEIN FEPE"/>
    <property type="match status" value="1"/>
</dbReference>
<dbReference type="NCBIfam" id="TIGR03018">
    <property type="entry name" value="pepcterm_TyrKin"/>
    <property type="match status" value="1"/>
</dbReference>
<evidence type="ECO:0000256" key="7">
    <source>
        <dbReference type="ARBA" id="ARBA00023137"/>
    </source>
</evidence>
<keyword evidence="11" id="KW-1185">Reference proteome</keyword>
<name>A0A254TK74_9BURK</name>
<evidence type="ECO:0000256" key="6">
    <source>
        <dbReference type="ARBA" id="ARBA00022840"/>
    </source>
</evidence>
<comment type="similarity">
    <text evidence="1">Belongs to the CpsD/CapB family.</text>
</comment>
<proteinExistence type="inferred from homology"/>
<dbReference type="InterPro" id="IPR005702">
    <property type="entry name" value="Wzc-like_C"/>
</dbReference>
<dbReference type="Gene3D" id="3.40.50.300">
    <property type="entry name" value="P-loop containing nucleotide triphosphate hydrolases"/>
    <property type="match status" value="1"/>
</dbReference>
<keyword evidence="7" id="KW-0829">Tyrosine-protein kinase</keyword>
<evidence type="ECO:0000256" key="3">
    <source>
        <dbReference type="ARBA" id="ARBA00022679"/>
    </source>
</evidence>
<sequence length="237" mass="26513">MELNLAQLQERGMITPDGPRSGVAEEFRAIKRSLITNVLEQKNDSSRPSNLIMVTSALPGEGKTFCSINLAISIAMEFDHTVLLIDADVARPSVPRQLGIEVDAGLMDVLLEPDLDVADVMLKTNIDRLTLLPSGVRHRHSTELLASKAMNKFLHEIAHRYNDRIVIFDSPPLLLTTESRALATRMGQIVMVVEGEKTTQYSLKNALRQIETCPNINLIYNKAKAFRGLENYGYYYN</sequence>
<evidence type="ECO:0000256" key="2">
    <source>
        <dbReference type="ARBA" id="ARBA00011903"/>
    </source>
</evidence>
<protein>
    <recommendedName>
        <fullName evidence="2">non-specific protein-tyrosine kinase</fullName>
        <ecNumber evidence="2">2.7.10.2</ecNumber>
    </recommendedName>
</protein>
<dbReference type="EMBL" id="LSTO01000001">
    <property type="protein sequence ID" value="OWW23050.1"/>
    <property type="molecule type" value="Genomic_DNA"/>
</dbReference>
<dbReference type="InterPro" id="IPR025669">
    <property type="entry name" value="AAA_dom"/>
</dbReference>
<accession>A0A254TK74</accession>
<dbReference type="PANTHER" id="PTHR32309">
    <property type="entry name" value="TYROSINE-PROTEIN KINASE"/>
    <property type="match status" value="1"/>
</dbReference>
<gene>
    <name evidence="10" type="ORF">AYR66_24715</name>
</gene>